<feature type="domain" description="DUF6884" evidence="1">
    <location>
        <begin position="26"/>
        <end position="137"/>
    </location>
</feature>
<sequence>MQVHSQLPLFSPVPLPGNDTATSALLLLACSGTKLDRPAPARDLYRGVMYQSYRAHVREGGAPTVLILSARHGFLAAHDEIAPYDERMTPQRAEQMINDLHSYLQPEVWPSRIGRVMLAGGREYRRVMHAALAYRYGSALPDFQETIGGIGTQRSQLGTFLDGLAPTFCDRIGQHPNGTPLYRRYGWIEAGATVSVVYRAAPHLPPRNAQVLALFEGPNGPTAEVVVEEVIRGRKKACPRWVGVSNLRPAMTGMPA</sequence>
<gene>
    <name evidence="2" type="ORF">CBM2589_U10012</name>
</gene>
<name>A0A375CPZ5_9BURK</name>
<dbReference type="RefSeq" id="WP_373425914.1">
    <property type="nucleotide sequence ID" value="NZ_OFSP01000078.1"/>
</dbReference>
<protein>
    <recommendedName>
        <fullName evidence="1">DUF6884 domain-containing protein</fullName>
    </recommendedName>
</protein>
<evidence type="ECO:0000313" key="2">
    <source>
        <dbReference type="EMBL" id="SOY77495.1"/>
    </source>
</evidence>
<dbReference type="EMBL" id="OFSP01000078">
    <property type="protein sequence ID" value="SOY77495.1"/>
    <property type="molecule type" value="Genomic_DNA"/>
</dbReference>
<organism evidence="2 3">
    <name type="scientific">Cupriavidus taiwanensis</name>
    <dbReference type="NCBI Taxonomy" id="164546"/>
    <lineage>
        <taxon>Bacteria</taxon>
        <taxon>Pseudomonadati</taxon>
        <taxon>Pseudomonadota</taxon>
        <taxon>Betaproteobacteria</taxon>
        <taxon>Burkholderiales</taxon>
        <taxon>Burkholderiaceae</taxon>
        <taxon>Cupriavidus</taxon>
    </lineage>
</organism>
<comment type="caution">
    <text evidence="2">The sequence shown here is derived from an EMBL/GenBank/DDBJ whole genome shotgun (WGS) entry which is preliminary data.</text>
</comment>
<dbReference type="InterPro" id="IPR049251">
    <property type="entry name" value="DUF6884"/>
</dbReference>
<evidence type="ECO:0000313" key="3">
    <source>
        <dbReference type="Proteomes" id="UP000256297"/>
    </source>
</evidence>
<dbReference type="Proteomes" id="UP000256297">
    <property type="component" value="Unassembled WGS sequence"/>
</dbReference>
<evidence type="ECO:0000259" key="1">
    <source>
        <dbReference type="Pfam" id="PF21818"/>
    </source>
</evidence>
<dbReference type="AlphaFoldDB" id="A0A375CPZ5"/>
<accession>A0A375CPZ5</accession>
<proteinExistence type="predicted"/>
<dbReference type="Pfam" id="PF21818">
    <property type="entry name" value="DUF6884"/>
    <property type="match status" value="1"/>
</dbReference>
<reference evidence="3" key="1">
    <citation type="submission" date="2018-01" db="EMBL/GenBank/DDBJ databases">
        <authorList>
            <person name="Gaut B.S."/>
            <person name="Morton B.R."/>
            <person name="Clegg M.T."/>
            <person name="Duvall M.R."/>
        </authorList>
    </citation>
    <scope>NUCLEOTIDE SEQUENCE [LARGE SCALE GENOMIC DNA]</scope>
</reference>